<keyword evidence="2" id="KW-1185">Reference proteome</keyword>
<sequence length="205" mass="23544">LQRLDITECLLRFVEAVEIWTACENLWHITCVWAYLNCVVEAPSDLYDALLRHRKTLQTLHLDMRHVRLDDGFNMPQRLGTLQPFTALETLSLCEMTLLGNVQPLVVFPDQLFGSQHRITELLPLTAQNFALLLLADKSDMTTDCLDMSFSLWHFVDDCKRCYSQLKEVSVKSLNILSAPDVTAAFKDTDIHFKLVKERDVSIKC</sequence>
<dbReference type="EMBL" id="ML979136">
    <property type="protein sequence ID" value="KAF1915622.1"/>
    <property type="molecule type" value="Genomic_DNA"/>
</dbReference>
<dbReference type="Proteomes" id="UP000800096">
    <property type="component" value="Unassembled WGS sequence"/>
</dbReference>
<gene>
    <name evidence="1" type="ORF">BDU57DRAFT_577410</name>
</gene>
<proteinExistence type="predicted"/>
<reference evidence="1" key="1">
    <citation type="journal article" date="2020" name="Stud. Mycol.">
        <title>101 Dothideomycetes genomes: a test case for predicting lifestyles and emergence of pathogens.</title>
        <authorList>
            <person name="Haridas S."/>
            <person name="Albert R."/>
            <person name="Binder M."/>
            <person name="Bloem J."/>
            <person name="Labutti K."/>
            <person name="Salamov A."/>
            <person name="Andreopoulos B."/>
            <person name="Baker S."/>
            <person name="Barry K."/>
            <person name="Bills G."/>
            <person name="Bluhm B."/>
            <person name="Cannon C."/>
            <person name="Castanera R."/>
            <person name="Culley D."/>
            <person name="Daum C."/>
            <person name="Ezra D."/>
            <person name="Gonzalez J."/>
            <person name="Henrissat B."/>
            <person name="Kuo A."/>
            <person name="Liang C."/>
            <person name="Lipzen A."/>
            <person name="Lutzoni F."/>
            <person name="Magnuson J."/>
            <person name="Mondo S."/>
            <person name="Nolan M."/>
            <person name="Ohm R."/>
            <person name="Pangilinan J."/>
            <person name="Park H.-J."/>
            <person name="Ramirez L."/>
            <person name="Alfaro M."/>
            <person name="Sun H."/>
            <person name="Tritt A."/>
            <person name="Yoshinaga Y."/>
            <person name="Zwiers L.-H."/>
            <person name="Turgeon B."/>
            <person name="Goodwin S."/>
            <person name="Spatafora J."/>
            <person name="Crous P."/>
            <person name="Grigoriev I."/>
        </authorList>
    </citation>
    <scope>NUCLEOTIDE SEQUENCE</scope>
    <source>
        <strain evidence="1">HMLAC05119</strain>
    </source>
</reference>
<feature type="non-terminal residue" evidence="1">
    <location>
        <position position="1"/>
    </location>
</feature>
<name>A0A6A5QJQ7_AMPQU</name>
<dbReference type="AlphaFoldDB" id="A0A6A5QJQ7"/>
<organism evidence="1 2">
    <name type="scientific">Ampelomyces quisqualis</name>
    <name type="common">Powdery mildew agent</name>
    <dbReference type="NCBI Taxonomy" id="50730"/>
    <lineage>
        <taxon>Eukaryota</taxon>
        <taxon>Fungi</taxon>
        <taxon>Dikarya</taxon>
        <taxon>Ascomycota</taxon>
        <taxon>Pezizomycotina</taxon>
        <taxon>Dothideomycetes</taxon>
        <taxon>Pleosporomycetidae</taxon>
        <taxon>Pleosporales</taxon>
        <taxon>Pleosporineae</taxon>
        <taxon>Phaeosphaeriaceae</taxon>
        <taxon>Ampelomyces</taxon>
    </lineage>
</organism>
<dbReference type="OrthoDB" id="2520703at2759"/>
<protein>
    <recommendedName>
        <fullName evidence="3">F-box domain-containing protein</fullName>
    </recommendedName>
</protein>
<evidence type="ECO:0000313" key="1">
    <source>
        <dbReference type="EMBL" id="KAF1915622.1"/>
    </source>
</evidence>
<evidence type="ECO:0000313" key="2">
    <source>
        <dbReference type="Proteomes" id="UP000800096"/>
    </source>
</evidence>
<evidence type="ECO:0008006" key="3">
    <source>
        <dbReference type="Google" id="ProtNLM"/>
    </source>
</evidence>
<accession>A0A6A5QJQ7</accession>